<evidence type="ECO:0000313" key="2">
    <source>
        <dbReference type="Proteomes" id="UP001476798"/>
    </source>
</evidence>
<dbReference type="PANTHER" id="PTHR14374:SF0">
    <property type="entry name" value="TRAFFICKING PROTEIN PARTICLE COMPLEX SUBUNIT 11"/>
    <property type="match status" value="1"/>
</dbReference>
<proteinExistence type="predicted"/>
<comment type="caution">
    <text evidence="1">The sequence shown here is derived from an EMBL/GenBank/DDBJ whole genome shotgun (WGS) entry which is preliminary data.</text>
</comment>
<reference evidence="1 2" key="1">
    <citation type="submission" date="2021-06" db="EMBL/GenBank/DDBJ databases">
        <authorList>
            <person name="Palmer J.M."/>
        </authorList>
    </citation>
    <scope>NUCLEOTIDE SEQUENCE [LARGE SCALE GENOMIC DNA]</scope>
    <source>
        <strain evidence="1 2">GA_2019</strain>
        <tissue evidence="1">Muscle</tissue>
    </source>
</reference>
<protein>
    <submittedName>
        <fullName evidence="1">Trafficking protein particle complex subunit 11</fullName>
    </submittedName>
</protein>
<dbReference type="Proteomes" id="UP001476798">
    <property type="component" value="Unassembled WGS sequence"/>
</dbReference>
<dbReference type="EMBL" id="JAHRIO010044613">
    <property type="protein sequence ID" value="MEQ2173252.1"/>
    <property type="molecule type" value="Genomic_DNA"/>
</dbReference>
<name>A0ABV0NPC8_9TELE</name>
<evidence type="ECO:0000313" key="1">
    <source>
        <dbReference type="EMBL" id="MEQ2173252.1"/>
    </source>
</evidence>
<dbReference type="PANTHER" id="PTHR14374">
    <property type="entry name" value="FOIE GRAS"/>
    <property type="match status" value="1"/>
</dbReference>
<sequence length="160" mass="17551">MLCIEPSGMLFVPTGVLTESPSLSKFSQETMSIPNVAPRTSLQGRNTKVAVVLIQKKTPLPPGEDLVASEKASALCGSCDLSGKSLFVLPHTDHLVGYIIRLENAFYEHAQTYYYTEIRRVKSHKEFLNKTTHQVRSPANHTVGNGNPVPVTDGRIKCLS</sequence>
<organism evidence="1 2">
    <name type="scientific">Goodea atripinnis</name>
    <dbReference type="NCBI Taxonomy" id="208336"/>
    <lineage>
        <taxon>Eukaryota</taxon>
        <taxon>Metazoa</taxon>
        <taxon>Chordata</taxon>
        <taxon>Craniata</taxon>
        <taxon>Vertebrata</taxon>
        <taxon>Euteleostomi</taxon>
        <taxon>Actinopterygii</taxon>
        <taxon>Neopterygii</taxon>
        <taxon>Teleostei</taxon>
        <taxon>Neoteleostei</taxon>
        <taxon>Acanthomorphata</taxon>
        <taxon>Ovalentaria</taxon>
        <taxon>Atherinomorphae</taxon>
        <taxon>Cyprinodontiformes</taxon>
        <taxon>Goodeidae</taxon>
        <taxon>Goodea</taxon>
    </lineage>
</organism>
<accession>A0ABV0NPC8</accession>
<gene>
    <name evidence="1" type="primary">TRAPPC11</name>
    <name evidence="1" type="ORF">GOODEAATRI_030069</name>
</gene>
<keyword evidence="2" id="KW-1185">Reference proteome</keyword>